<proteinExistence type="predicted"/>
<protein>
    <submittedName>
        <fullName evidence="2">Uncharacterized protein AlNc14C442G11678</fullName>
    </submittedName>
</protein>
<dbReference type="AlphaFoldDB" id="F0WZT7"/>
<feature type="transmembrane region" description="Helical" evidence="1">
    <location>
        <begin position="92"/>
        <end position="115"/>
    </location>
</feature>
<gene>
    <name evidence="2" type="primary">AlNc14C442G11678</name>
    <name evidence="2" type="ORF">ALNC14_131580</name>
</gene>
<evidence type="ECO:0000313" key="2">
    <source>
        <dbReference type="EMBL" id="CCA27014.1"/>
    </source>
</evidence>
<feature type="transmembrane region" description="Helical" evidence="1">
    <location>
        <begin position="389"/>
        <end position="407"/>
    </location>
</feature>
<dbReference type="HOGENOM" id="CLU_041980_0_0_1"/>
<sequence length="458" mass="51080">MTSWSSPLRQGVPSPYTVNLHPKGAIGNVAIFTIAFMCLLSLSLIITRGGSQLEKLHANILILSSASLEILRFAFIMQLISTGVPKNWSEEITLTQTLIIGLLPIVSLILIYILLRVIWKAPGSQGLPRYGQPHYGAVPTTDPTLHTVNGPKPSLVEEGEVAGDYSESWLRSFDFVFLVCMLLYLVVLLLLTCFYEPWLLSSLHFWLMQLPKLGIMILVSLLGGIVCRHYCAVDAKGYIITNKSSRFKVNYTRKLQHFAAYMVPLVIRSENHGPLPLAWGDFFSMLGFLVLIKPIRERSTFFMLQFNSLDRPEDRPNTLSWIIAGNIAPGMLILLFFRWLSPDQGALIFIIVFITGIGDGLAEPVGIAWGRHKYKTRGCFSKRKYTRSWEGSACVFLSGMIFPALQYADFASFRQVLLAMLILPPTMAYAEATAPHTMDTPVLMIGCGAILYAVTHLA</sequence>
<organism evidence="2">
    <name type="scientific">Albugo laibachii Nc14</name>
    <dbReference type="NCBI Taxonomy" id="890382"/>
    <lineage>
        <taxon>Eukaryota</taxon>
        <taxon>Sar</taxon>
        <taxon>Stramenopiles</taxon>
        <taxon>Oomycota</taxon>
        <taxon>Peronosporomycetes</taxon>
        <taxon>Albuginales</taxon>
        <taxon>Albuginaceae</taxon>
        <taxon>Albugo</taxon>
    </lineage>
</organism>
<keyword evidence="1" id="KW-1133">Transmembrane helix</keyword>
<dbReference type="EMBL" id="FR824485">
    <property type="protein sequence ID" value="CCA27014.1"/>
    <property type="molecule type" value="Genomic_DNA"/>
</dbReference>
<feature type="transmembrane region" description="Helical" evidence="1">
    <location>
        <begin position="175"/>
        <end position="198"/>
    </location>
</feature>
<feature type="transmembrane region" description="Helical" evidence="1">
    <location>
        <begin position="346"/>
        <end position="369"/>
    </location>
</feature>
<feature type="transmembrane region" description="Helical" evidence="1">
    <location>
        <begin position="319"/>
        <end position="340"/>
    </location>
</feature>
<reference evidence="2" key="1">
    <citation type="journal article" date="2011" name="PLoS Biol.">
        <title>Gene gain and loss during evolution of obligate parasitism in the white rust pathogen of Arabidopsis thaliana.</title>
        <authorList>
            <person name="Kemen E."/>
            <person name="Gardiner A."/>
            <person name="Schultz-Larsen T."/>
            <person name="Kemen A.C."/>
            <person name="Balmuth A.L."/>
            <person name="Robert-Seilaniantz A."/>
            <person name="Bailey K."/>
            <person name="Holub E."/>
            <person name="Studholme D.J."/>
            <person name="Maclean D."/>
            <person name="Jones J.D."/>
        </authorList>
    </citation>
    <scope>NUCLEOTIDE SEQUENCE</scope>
</reference>
<reference evidence="2" key="2">
    <citation type="submission" date="2011-02" db="EMBL/GenBank/DDBJ databases">
        <authorList>
            <person name="MacLean D."/>
        </authorList>
    </citation>
    <scope>NUCLEOTIDE SEQUENCE</scope>
</reference>
<evidence type="ECO:0000256" key="1">
    <source>
        <dbReference type="SAM" id="Phobius"/>
    </source>
</evidence>
<keyword evidence="1" id="KW-0472">Membrane</keyword>
<feature type="transmembrane region" description="Helical" evidence="1">
    <location>
        <begin position="210"/>
        <end position="231"/>
    </location>
</feature>
<feature type="transmembrane region" description="Helical" evidence="1">
    <location>
        <begin position="25"/>
        <end position="46"/>
    </location>
</feature>
<feature type="transmembrane region" description="Helical" evidence="1">
    <location>
        <begin position="58"/>
        <end position="80"/>
    </location>
</feature>
<keyword evidence="1" id="KW-0812">Transmembrane</keyword>
<accession>F0WZT7</accession>
<name>F0WZT7_9STRA</name>